<dbReference type="Gene3D" id="1.10.10.410">
    <property type="match status" value="1"/>
</dbReference>
<dbReference type="AlphaFoldDB" id="A0A1F6XM52"/>
<dbReference type="Proteomes" id="UP000178104">
    <property type="component" value="Unassembled WGS sequence"/>
</dbReference>
<dbReference type="InterPro" id="IPR019004">
    <property type="entry name" value="YqeY/Aim41"/>
</dbReference>
<dbReference type="PANTHER" id="PTHR28055">
    <property type="entry name" value="ALTERED INHERITANCE OF MITOCHONDRIA PROTEIN 41, MITOCHONDRIAL"/>
    <property type="match status" value="1"/>
</dbReference>
<gene>
    <name evidence="1" type="ORF">A2917_00775</name>
</gene>
<reference evidence="1 2" key="1">
    <citation type="journal article" date="2016" name="Nat. Commun.">
        <title>Thousands of microbial genomes shed light on interconnected biogeochemical processes in an aquifer system.</title>
        <authorList>
            <person name="Anantharaman K."/>
            <person name="Brown C.T."/>
            <person name="Hug L.A."/>
            <person name="Sharon I."/>
            <person name="Castelle C.J."/>
            <person name="Probst A.J."/>
            <person name="Thomas B.C."/>
            <person name="Singh A."/>
            <person name="Wilkins M.J."/>
            <person name="Karaoz U."/>
            <person name="Brodie E.L."/>
            <person name="Williams K.H."/>
            <person name="Hubbard S.S."/>
            <person name="Banfield J.F."/>
        </authorList>
    </citation>
    <scope>NUCLEOTIDE SEQUENCE [LARGE SCALE GENOMIC DNA]</scope>
</reference>
<dbReference type="InterPro" id="IPR042184">
    <property type="entry name" value="YqeY/Aim41_N"/>
</dbReference>
<evidence type="ECO:0008006" key="3">
    <source>
        <dbReference type="Google" id="ProtNLM"/>
    </source>
</evidence>
<protein>
    <recommendedName>
        <fullName evidence="3">Glutamyl-tRNA amidotransferase</fullName>
    </recommendedName>
</protein>
<evidence type="ECO:0000313" key="1">
    <source>
        <dbReference type="EMBL" id="OGI95173.1"/>
    </source>
</evidence>
<dbReference type="InterPro" id="IPR023168">
    <property type="entry name" value="GatB_Yqey_C_2"/>
</dbReference>
<accession>A0A1F6XM52</accession>
<dbReference type="Pfam" id="PF09424">
    <property type="entry name" value="YqeY"/>
    <property type="match status" value="1"/>
</dbReference>
<evidence type="ECO:0000313" key="2">
    <source>
        <dbReference type="Proteomes" id="UP000178104"/>
    </source>
</evidence>
<name>A0A1F6XM52_9BACT</name>
<dbReference type="SUPFAM" id="SSF89095">
    <property type="entry name" value="GatB/YqeY motif"/>
    <property type="match status" value="1"/>
</dbReference>
<proteinExistence type="predicted"/>
<dbReference type="GO" id="GO:0016884">
    <property type="term" value="F:carbon-nitrogen ligase activity, with glutamine as amido-N-donor"/>
    <property type="evidence" value="ECO:0007669"/>
    <property type="project" value="InterPro"/>
</dbReference>
<dbReference type="STRING" id="1801780.A2917_00775"/>
<dbReference type="EMBL" id="MFVE01000006">
    <property type="protein sequence ID" value="OGI95173.1"/>
    <property type="molecule type" value="Genomic_DNA"/>
</dbReference>
<sequence length="149" mass="16771">MLHEQIKNGIKEAMMAKDALRLKAFRAMSAAFTNELVAKNKKPQEMLTDEEAIAVIIRLAKQRKDSIEQFKKGNREDLVKEEEAELSILETYLPKMMNKSEVEKIAKAKKTELAITDATKKGMLMSALMKELKGKADGALVKEVVDSLF</sequence>
<organism evidence="1 2">
    <name type="scientific">Candidatus Nomurabacteria bacterium RIFCSPLOWO2_01_FULL_42_17</name>
    <dbReference type="NCBI Taxonomy" id="1801780"/>
    <lineage>
        <taxon>Bacteria</taxon>
        <taxon>Candidatus Nomuraibacteriota</taxon>
    </lineage>
</organism>
<dbReference type="InterPro" id="IPR003789">
    <property type="entry name" value="Asn/Gln_tRNA_amidoTrase-B-like"/>
</dbReference>
<dbReference type="PANTHER" id="PTHR28055:SF1">
    <property type="entry name" value="ALTERED INHERITANCE OF MITOCHONDRIA PROTEIN 41, MITOCHONDRIAL"/>
    <property type="match status" value="1"/>
</dbReference>
<dbReference type="Gene3D" id="1.10.1510.10">
    <property type="entry name" value="Uncharacterised protein YqeY/AIM41 PF09424, N-terminal domain"/>
    <property type="match status" value="1"/>
</dbReference>
<comment type="caution">
    <text evidence="1">The sequence shown here is derived from an EMBL/GenBank/DDBJ whole genome shotgun (WGS) entry which is preliminary data.</text>
</comment>